<comment type="caution">
    <text evidence="1">The sequence shown here is derived from an EMBL/GenBank/DDBJ whole genome shotgun (WGS) entry which is preliminary data.</text>
</comment>
<evidence type="ECO:0000313" key="1">
    <source>
        <dbReference type="EMBL" id="KAI0032869.1"/>
    </source>
</evidence>
<protein>
    <submittedName>
        <fullName evidence="1">Ras guanine nucleotide exchange factor domain-containing protein</fullName>
    </submittedName>
</protein>
<accession>A0ACB8QM26</accession>
<dbReference type="EMBL" id="MU273534">
    <property type="protein sequence ID" value="KAI0032869.1"/>
    <property type="molecule type" value="Genomic_DNA"/>
</dbReference>
<organism evidence="1 2">
    <name type="scientific">Vararia minispora EC-137</name>
    <dbReference type="NCBI Taxonomy" id="1314806"/>
    <lineage>
        <taxon>Eukaryota</taxon>
        <taxon>Fungi</taxon>
        <taxon>Dikarya</taxon>
        <taxon>Basidiomycota</taxon>
        <taxon>Agaricomycotina</taxon>
        <taxon>Agaricomycetes</taxon>
        <taxon>Russulales</taxon>
        <taxon>Lachnocladiaceae</taxon>
        <taxon>Vararia</taxon>
    </lineage>
</organism>
<sequence length="697" mass="79843">MQLFKFLGHDSPSLEIVNAPSPFLLLLTKSARKNIKLFEDIHPYIAEETHSFLIGIHDFVSSIQARNPRGLGISHALLHQTFANIIVKLEVVFGSVPPDEDSHCFSRWQESWSALRQGVLPITFPAETITSTKANDLYHLADTFSECYADLLGRVNKRLEAAESDTIPHKLDDTYIPPHPAEKEVIFVPGYEGEDCMISWTSKAHIAWRLAGPNHSPADRDFFDAFLLCRHRSISAVDFFQCLCHFYGQAHRDAENYADQVTWNEQVRDIIRQRVFHVVLCWLKHYWHSSDAPAAHLLRDFLQKGSNDRFSDNPLMLKAHLDLLEECLALGQSPTAPSGSIPGRGVHHFVPVVRPDVADAFEKQLSPEQLESLKGFHIAQYSEPELRIVLAQQLTLIYATLFRELNPLELLKHSIDHNWSCQGQCNARSHSEKWSGFQQCLKLWVLSTIFGHEHPEDCLDSISWTIGFAKDMRDMRNFDAFITIADALRDPTVQAFKRYISGEVLQEWTVIECQCRTYDDTFANLVPMLRERDNIPPPTVPPLQRYTQLMRTSMRRPPVKPDDAKVDGYCIGHWFGAAMNMRIIERWMHVDFDFTDDPVIQTSIRRYLRDFQTEMYDIERAVIRLYGAKLKPERESKPNIPAGTNLWGSSATASAPVRQLNAKPLRSTWETGQTCSGPFKEISDEQIKDIIDRERHA</sequence>
<name>A0ACB8QM26_9AGAM</name>
<dbReference type="Proteomes" id="UP000814128">
    <property type="component" value="Unassembled WGS sequence"/>
</dbReference>
<gene>
    <name evidence="1" type="ORF">K488DRAFT_85463</name>
</gene>
<reference evidence="1" key="1">
    <citation type="submission" date="2021-02" db="EMBL/GenBank/DDBJ databases">
        <authorList>
            <consortium name="DOE Joint Genome Institute"/>
            <person name="Ahrendt S."/>
            <person name="Looney B.P."/>
            <person name="Miyauchi S."/>
            <person name="Morin E."/>
            <person name="Drula E."/>
            <person name="Courty P.E."/>
            <person name="Chicoki N."/>
            <person name="Fauchery L."/>
            <person name="Kohler A."/>
            <person name="Kuo A."/>
            <person name="Labutti K."/>
            <person name="Pangilinan J."/>
            <person name="Lipzen A."/>
            <person name="Riley R."/>
            <person name="Andreopoulos W."/>
            <person name="He G."/>
            <person name="Johnson J."/>
            <person name="Barry K.W."/>
            <person name="Grigoriev I.V."/>
            <person name="Nagy L."/>
            <person name="Hibbett D."/>
            <person name="Henrissat B."/>
            <person name="Matheny P.B."/>
            <person name="Labbe J."/>
            <person name="Martin F."/>
        </authorList>
    </citation>
    <scope>NUCLEOTIDE SEQUENCE</scope>
    <source>
        <strain evidence="1">EC-137</strain>
    </source>
</reference>
<proteinExistence type="predicted"/>
<reference evidence="1" key="2">
    <citation type="journal article" date="2022" name="New Phytol.">
        <title>Evolutionary transition to the ectomycorrhizal habit in the genomes of a hyperdiverse lineage of mushroom-forming fungi.</title>
        <authorList>
            <person name="Looney B."/>
            <person name="Miyauchi S."/>
            <person name="Morin E."/>
            <person name="Drula E."/>
            <person name="Courty P.E."/>
            <person name="Kohler A."/>
            <person name="Kuo A."/>
            <person name="LaButti K."/>
            <person name="Pangilinan J."/>
            <person name="Lipzen A."/>
            <person name="Riley R."/>
            <person name="Andreopoulos W."/>
            <person name="He G."/>
            <person name="Johnson J."/>
            <person name="Nolan M."/>
            <person name="Tritt A."/>
            <person name="Barry K.W."/>
            <person name="Grigoriev I.V."/>
            <person name="Nagy L.G."/>
            <person name="Hibbett D."/>
            <person name="Henrissat B."/>
            <person name="Matheny P.B."/>
            <person name="Labbe J."/>
            <person name="Martin F.M."/>
        </authorList>
    </citation>
    <scope>NUCLEOTIDE SEQUENCE</scope>
    <source>
        <strain evidence="1">EC-137</strain>
    </source>
</reference>
<keyword evidence="2" id="KW-1185">Reference proteome</keyword>
<evidence type="ECO:0000313" key="2">
    <source>
        <dbReference type="Proteomes" id="UP000814128"/>
    </source>
</evidence>